<dbReference type="GO" id="GO:0016020">
    <property type="term" value="C:membrane"/>
    <property type="evidence" value="ECO:0007669"/>
    <property type="project" value="UniProtKB-SubCell"/>
</dbReference>
<reference evidence="7" key="1">
    <citation type="submission" date="2021-01" db="EMBL/GenBank/DDBJ databases">
        <authorList>
            <person name="Corre E."/>
            <person name="Pelletier E."/>
            <person name="Niang G."/>
            <person name="Scheremetjew M."/>
            <person name="Finn R."/>
            <person name="Kale V."/>
            <person name="Holt S."/>
            <person name="Cochrane G."/>
            <person name="Meng A."/>
            <person name="Brown T."/>
            <person name="Cohen L."/>
        </authorList>
    </citation>
    <scope>NUCLEOTIDE SEQUENCE</scope>
    <source>
        <strain evidence="7">UTEXLB2642</strain>
    </source>
</reference>
<sequence>MSAIGFENAPVTRGFIVLVLFSSLTIGSVDISFDLNRILMGELWRLLFSHIAFTNMAQAVVGSITLYTLRIFERQMGIKKFGAFIVISYLLSIVLQIAAIVIISSLGFDNYIPSSGPYFIIFSLTYLYYAHVPHLQSRRLGVLGIDISEKSWIYVLLIQLLLSDGFNSSGSAAIGWLIGFIYDSNTVGIQSIRLPKFVENVLSIIYNFLHSLLFRPTIPNMQQHGVPVGRDVGIGALSDFNEYRDMLRPNNNNRYVPSVHNPEPPSEDSISTLMSLGFDRATVIQALQATDNNLDAAANR</sequence>
<keyword evidence="4 5" id="KW-0472">Membrane</keyword>
<dbReference type="Gene3D" id="1.10.8.10">
    <property type="entry name" value="DNA helicase RuvA subunit, C-terminal domain"/>
    <property type="match status" value="1"/>
</dbReference>
<feature type="transmembrane region" description="Helical" evidence="5">
    <location>
        <begin position="43"/>
        <end position="69"/>
    </location>
</feature>
<name>A0A7S0XF64_9STRA</name>
<evidence type="ECO:0000256" key="4">
    <source>
        <dbReference type="ARBA" id="ARBA00023136"/>
    </source>
</evidence>
<proteinExistence type="predicted"/>
<accession>A0A7S0XF64</accession>
<feature type="transmembrane region" description="Helical" evidence="5">
    <location>
        <begin position="12"/>
        <end position="31"/>
    </location>
</feature>
<evidence type="ECO:0000256" key="2">
    <source>
        <dbReference type="ARBA" id="ARBA00022692"/>
    </source>
</evidence>
<dbReference type="PANTHER" id="PTHR43066">
    <property type="entry name" value="RHOMBOID-RELATED PROTEIN"/>
    <property type="match status" value="1"/>
</dbReference>
<keyword evidence="3 5" id="KW-1133">Transmembrane helix</keyword>
<gene>
    <name evidence="7" type="ORF">CNEB1095_LOCUS3124</name>
</gene>
<feature type="domain" description="UBA" evidence="6">
    <location>
        <begin position="264"/>
        <end position="300"/>
    </location>
</feature>
<dbReference type="EMBL" id="HBFD01004761">
    <property type="protein sequence ID" value="CAD8719039.1"/>
    <property type="molecule type" value="Transcribed_RNA"/>
</dbReference>
<evidence type="ECO:0000259" key="6">
    <source>
        <dbReference type="PROSITE" id="PS50030"/>
    </source>
</evidence>
<dbReference type="SUPFAM" id="SSF144091">
    <property type="entry name" value="Rhomboid-like"/>
    <property type="match status" value="1"/>
</dbReference>
<dbReference type="PANTHER" id="PTHR43066:SF21">
    <property type="entry name" value="UBIQUITIN-ASSOCIATED DOMAIN-CONTAINING PROTEIN 2"/>
    <property type="match status" value="1"/>
</dbReference>
<keyword evidence="2 5" id="KW-0812">Transmembrane</keyword>
<dbReference type="InterPro" id="IPR009060">
    <property type="entry name" value="UBA-like_sf"/>
</dbReference>
<dbReference type="GO" id="GO:0004252">
    <property type="term" value="F:serine-type endopeptidase activity"/>
    <property type="evidence" value="ECO:0007669"/>
    <property type="project" value="TreeGrafter"/>
</dbReference>
<dbReference type="PROSITE" id="PS50030">
    <property type="entry name" value="UBA"/>
    <property type="match status" value="1"/>
</dbReference>
<protein>
    <recommendedName>
        <fullName evidence="6">UBA domain-containing protein</fullName>
    </recommendedName>
</protein>
<feature type="transmembrane region" description="Helical" evidence="5">
    <location>
        <begin position="115"/>
        <end position="132"/>
    </location>
</feature>
<dbReference type="AlphaFoldDB" id="A0A7S0XF64"/>
<feature type="transmembrane region" description="Helical" evidence="5">
    <location>
        <begin position="81"/>
        <end position="103"/>
    </location>
</feature>
<organism evidence="7">
    <name type="scientific">Chromulina nebulosa</name>
    <dbReference type="NCBI Taxonomy" id="96789"/>
    <lineage>
        <taxon>Eukaryota</taxon>
        <taxon>Sar</taxon>
        <taxon>Stramenopiles</taxon>
        <taxon>Ochrophyta</taxon>
        <taxon>Chrysophyceae</taxon>
        <taxon>Chromulinales</taxon>
        <taxon>Chromulinaceae</taxon>
        <taxon>Chromulina</taxon>
    </lineage>
</organism>
<dbReference type="SUPFAM" id="SSF46934">
    <property type="entry name" value="UBA-like"/>
    <property type="match status" value="1"/>
</dbReference>
<dbReference type="SMART" id="SM00165">
    <property type="entry name" value="UBA"/>
    <property type="match status" value="1"/>
</dbReference>
<comment type="subcellular location">
    <subcellularLocation>
        <location evidence="1">Membrane</location>
        <topology evidence="1">Multi-pass membrane protein</topology>
    </subcellularLocation>
</comment>
<dbReference type="Pfam" id="PF00627">
    <property type="entry name" value="UBA"/>
    <property type="match status" value="1"/>
</dbReference>
<evidence type="ECO:0000256" key="5">
    <source>
        <dbReference type="SAM" id="Phobius"/>
    </source>
</evidence>
<dbReference type="InterPro" id="IPR015940">
    <property type="entry name" value="UBA"/>
</dbReference>
<evidence type="ECO:0000313" key="7">
    <source>
        <dbReference type="EMBL" id="CAD8719039.1"/>
    </source>
</evidence>
<evidence type="ECO:0000256" key="3">
    <source>
        <dbReference type="ARBA" id="ARBA00022989"/>
    </source>
</evidence>
<dbReference type="InterPro" id="IPR035952">
    <property type="entry name" value="Rhomboid-like_sf"/>
</dbReference>
<evidence type="ECO:0000256" key="1">
    <source>
        <dbReference type="ARBA" id="ARBA00004141"/>
    </source>
</evidence>